<proteinExistence type="predicted"/>
<dbReference type="SUPFAM" id="SSF54593">
    <property type="entry name" value="Glyoxalase/Bleomycin resistance protein/Dihydroxybiphenyl dioxygenase"/>
    <property type="match status" value="1"/>
</dbReference>
<dbReference type="EMBL" id="UINC01011054">
    <property type="protein sequence ID" value="SVA48942.1"/>
    <property type="molecule type" value="Genomic_DNA"/>
</dbReference>
<organism evidence="1">
    <name type="scientific">marine metagenome</name>
    <dbReference type="NCBI Taxonomy" id="408172"/>
    <lineage>
        <taxon>unclassified sequences</taxon>
        <taxon>metagenomes</taxon>
        <taxon>ecological metagenomes</taxon>
    </lineage>
</organism>
<gene>
    <name evidence="1" type="ORF">METZ01_LOCUS101796</name>
</gene>
<dbReference type="AlphaFoldDB" id="A0A381W8Y2"/>
<reference evidence="1" key="1">
    <citation type="submission" date="2018-05" db="EMBL/GenBank/DDBJ databases">
        <authorList>
            <person name="Lanie J.A."/>
            <person name="Ng W.-L."/>
            <person name="Kazmierczak K.M."/>
            <person name="Andrzejewski T.M."/>
            <person name="Davidsen T.M."/>
            <person name="Wayne K.J."/>
            <person name="Tettelin H."/>
            <person name="Glass J.I."/>
            <person name="Rusch D."/>
            <person name="Podicherti R."/>
            <person name="Tsui H.-C.T."/>
            <person name="Winkler M.E."/>
        </authorList>
    </citation>
    <scope>NUCLEOTIDE SEQUENCE</scope>
</reference>
<name>A0A381W8Y2_9ZZZZ</name>
<dbReference type="InterPro" id="IPR029068">
    <property type="entry name" value="Glyas_Bleomycin-R_OHBP_Dase"/>
</dbReference>
<protein>
    <submittedName>
        <fullName evidence="1">Uncharacterized protein</fullName>
    </submittedName>
</protein>
<accession>A0A381W8Y2</accession>
<evidence type="ECO:0000313" key="1">
    <source>
        <dbReference type="EMBL" id="SVA48942.1"/>
    </source>
</evidence>
<dbReference type="Gene3D" id="3.10.180.10">
    <property type="entry name" value="2,3-Dihydroxybiphenyl 1,2-Dioxygenase, domain 1"/>
    <property type="match status" value="1"/>
</dbReference>
<sequence length="85" mass="9501">MSSREDCSICAPLLAWVLIIVVDSATSEWGQYIAFEVASGEEQLKIQSRAEMHGLEVVGPIDQQIFQSIYFFDPNEHKVKIAANT</sequence>